<organism evidence="1 2">
    <name type="scientific">Bacillus thermozeamaize</name>
    <dbReference type="NCBI Taxonomy" id="230954"/>
    <lineage>
        <taxon>Bacteria</taxon>
        <taxon>Bacillati</taxon>
        <taxon>Bacillota</taxon>
        <taxon>Bacilli</taxon>
        <taxon>Bacillales</taxon>
        <taxon>Bacillaceae</taxon>
        <taxon>Bacillus</taxon>
    </lineage>
</organism>
<dbReference type="AlphaFoldDB" id="A0A1Y3PG61"/>
<protein>
    <recommendedName>
        <fullName evidence="3">DUF429 domain-containing protein</fullName>
    </recommendedName>
</protein>
<name>A0A1Y3PG61_9BACI</name>
<sequence>MAGNITRKIRKAYGIDLAGFTSTKTAIVEAVKDDNGRVTLKIIKNHPLNSEDLIKSKEYFLKLLEDPAVKVYIDAPMDLQGLPFDHLNSFRFPWQLTYRPVDKAYNGLPPFADKIGAVVSRFMYCLHDKDTDKSDPRHAFEKYENLFETYPAGSLKQLADTLRQPGIDKNYKNYKKGKVDLDSDGWKPAGQSTKDESLCNIAKALFAQAVAKEKLTINDDEFDAMICAVTGLLDRGSKLTEDGLQKAIYDKLEKKYKELSFEDCSPPKRYELINSLEELRRWEITIMESASAS</sequence>
<evidence type="ECO:0008006" key="3">
    <source>
        <dbReference type="Google" id="ProtNLM"/>
    </source>
</evidence>
<dbReference type="Proteomes" id="UP000196475">
    <property type="component" value="Unassembled WGS sequence"/>
</dbReference>
<accession>A0A1Y3PG61</accession>
<evidence type="ECO:0000313" key="2">
    <source>
        <dbReference type="Proteomes" id="UP000196475"/>
    </source>
</evidence>
<comment type="caution">
    <text evidence="1">The sequence shown here is derived from an EMBL/GenBank/DDBJ whole genome shotgun (WGS) entry which is preliminary data.</text>
</comment>
<proteinExistence type="predicted"/>
<dbReference type="EMBL" id="LZRT01000092">
    <property type="protein sequence ID" value="OUM86321.1"/>
    <property type="molecule type" value="Genomic_DNA"/>
</dbReference>
<evidence type="ECO:0000313" key="1">
    <source>
        <dbReference type="EMBL" id="OUM86321.1"/>
    </source>
</evidence>
<gene>
    <name evidence="1" type="ORF">BAA01_09855</name>
</gene>
<reference evidence="2" key="1">
    <citation type="submission" date="2016-06" db="EMBL/GenBank/DDBJ databases">
        <authorList>
            <person name="Nascimento L."/>
            <person name="Pereira R.V."/>
            <person name="Martins L.F."/>
            <person name="Quaggio R.B."/>
            <person name="Silva A.M."/>
            <person name="Setubal J.C."/>
        </authorList>
    </citation>
    <scope>NUCLEOTIDE SEQUENCE [LARGE SCALE GENOMIC DNA]</scope>
</reference>